<reference evidence="1 2" key="1">
    <citation type="submission" date="2019-07" db="EMBL/GenBank/DDBJ databases">
        <title>Gilliamella genomes.</title>
        <authorList>
            <person name="Zheng H."/>
        </authorList>
    </citation>
    <scope>NUCLEOTIDE SEQUENCE [LARGE SCALE GENOMIC DNA]</scope>
    <source>
        <strain evidence="1 2">W8131</strain>
    </source>
</reference>
<protein>
    <submittedName>
        <fullName evidence="1">Uncharacterized protein</fullName>
    </submittedName>
</protein>
<evidence type="ECO:0000313" key="2">
    <source>
        <dbReference type="Proteomes" id="UP000319138"/>
    </source>
</evidence>
<dbReference type="RefSeq" id="WP_144187458.1">
    <property type="nucleotide sequence ID" value="NZ_VMHL01000001.1"/>
</dbReference>
<accession>A0A556RS86</accession>
<evidence type="ECO:0000313" key="1">
    <source>
        <dbReference type="EMBL" id="TSJ91766.1"/>
    </source>
</evidence>
<proteinExistence type="predicted"/>
<dbReference type="Proteomes" id="UP000319138">
    <property type="component" value="Unassembled WGS sequence"/>
</dbReference>
<name>A0A556RS86_9GAMM</name>
<sequence>MKNSNQITPVDMSENVIINLNNFAKIEQAETIARACINAHSTPDDYMIIICCIADLLHTVIEKSE</sequence>
<gene>
    <name evidence="1" type="ORF">FPQ14_00420</name>
</gene>
<comment type="caution">
    <text evidence="1">The sequence shown here is derived from an EMBL/GenBank/DDBJ whole genome shotgun (WGS) entry which is preliminary data.</text>
</comment>
<dbReference type="AlphaFoldDB" id="A0A556RS86"/>
<dbReference type="EMBL" id="VMHL01000001">
    <property type="protein sequence ID" value="TSJ91766.1"/>
    <property type="molecule type" value="Genomic_DNA"/>
</dbReference>
<organism evidence="1 2">
    <name type="scientific">Gilliamella apicola</name>
    <dbReference type="NCBI Taxonomy" id="1196095"/>
    <lineage>
        <taxon>Bacteria</taxon>
        <taxon>Pseudomonadati</taxon>
        <taxon>Pseudomonadota</taxon>
        <taxon>Gammaproteobacteria</taxon>
        <taxon>Orbales</taxon>
        <taxon>Orbaceae</taxon>
        <taxon>Gilliamella</taxon>
    </lineage>
</organism>